<dbReference type="SMART" id="SM00978">
    <property type="entry name" value="Tim44"/>
    <property type="match status" value="1"/>
</dbReference>
<proteinExistence type="inferred from homology"/>
<dbReference type="PANTHER" id="PTHR10721:SF1">
    <property type="entry name" value="MITOCHONDRIAL IMPORT INNER MEMBRANE TRANSLOCASE SUBUNIT TIM44"/>
    <property type="match status" value="1"/>
</dbReference>
<dbReference type="GO" id="GO:0051087">
    <property type="term" value="F:protein-folding chaperone binding"/>
    <property type="evidence" value="ECO:0007669"/>
    <property type="project" value="TreeGrafter"/>
</dbReference>
<comment type="caution">
    <text evidence="8">The sequence shown here is derived from an EMBL/GenBank/DDBJ whole genome shotgun (WGS) entry which is preliminary data.</text>
</comment>
<name>A0AAD8LJV3_BABGI</name>
<evidence type="ECO:0000256" key="3">
    <source>
        <dbReference type="ARBA" id="ARBA00022792"/>
    </source>
</evidence>
<evidence type="ECO:0000256" key="6">
    <source>
        <dbReference type="ARBA" id="ARBA00023136"/>
    </source>
</evidence>
<dbReference type="AlphaFoldDB" id="A0AAD8LJV3"/>
<dbReference type="SUPFAM" id="SSF54427">
    <property type="entry name" value="NTF2-like"/>
    <property type="match status" value="1"/>
</dbReference>
<feature type="domain" description="Tim44-like" evidence="7">
    <location>
        <begin position="236"/>
        <end position="388"/>
    </location>
</feature>
<evidence type="ECO:0000256" key="1">
    <source>
        <dbReference type="ARBA" id="ARBA00004273"/>
    </source>
</evidence>
<keyword evidence="6" id="KW-0472">Membrane</keyword>
<sequence length="395" mass="44869">MAYRLRGIFASELRSGDLAYYLQRQVGGLPPLHRNAVHVNRNNIRNNRRLMSSESFMKSVINQVKRDLEKDEKLQEAMKSLEEAHITQKVNKIGKVLSKSKDICSHYALKVSETGANSRAVKLAVTSAKSLVVGINKVAEMFHNEEKEAKKLKNKWKQRVLKERPQNPGESQSETDIAVKEAPVTEDVVCNDQEYALVLAKESAWERFGSKLRDMPFLTNFFENPVFDQIFGETSLASAIREMNKVDPSFNIPELMELVEHVVAPHIVQCYLDGNADVLKAHCGEGAFNVLSASIKERNLQKLSLDPQILILKDVELKGGVTMEDEYPWFIFNFTTQQINCLRDSRGRVVAGEIDDIREVVYSMALSKHPDLSSENLEYPYMVHEMAIIGNRPCW</sequence>
<dbReference type="InterPro" id="IPR007379">
    <property type="entry name" value="Tim44-like_dom"/>
</dbReference>
<dbReference type="PANTHER" id="PTHR10721">
    <property type="entry name" value="MITOCHONDRIAL IMPORT INNER MEMBRANE TRANSLOCASE SUBUNIT TIM44"/>
    <property type="match status" value="1"/>
</dbReference>
<gene>
    <name evidence="8" type="ORF">BgAZ_204550</name>
</gene>
<evidence type="ECO:0000259" key="7">
    <source>
        <dbReference type="SMART" id="SM00978"/>
    </source>
</evidence>
<keyword evidence="3" id="KW-0999">Mitochondrion inner membrane</keyword>
<organism evidence="8 9">
    <name type="scientific">Babesia gibsoni</name>
    <dbReference type="NCBI Taxonomy" id="33632"/>
    <lineage>
        <taxon>Eukaryota</taxon>
        <taxon>Sar</taxon>
        <taxon>Alveolata</taxon>
        <taxon>Apicomplexa</taxon>
        <taxon>Aconoidasida</taxon>
        <taxon>Piroplasmida</taxon>
        <taxon>Babesiidae</taxon>
        <taxon>Babesia</taxon>
    </lineage>
</organism>
<dbReference type="EMBL" id="JAVEPI010000002">
    <property type="protein sequence ID" value="KAK1443579.1"/>
    <property type="molecule type" value="Genomic_DNA"/>
</dbReference>
<comment type="subcellular location">
    <subcellularLocation>
        <location evidence="1">Mitochondrion inner membrane</location>
    </subcellularLocation>
</comment>
<dbReference type="Pfam" id="PF04280">
    <property type="entry name" value="Tim44"/>
    <property type="match status" value="1"/>
</dbReference>
<dbReference type="InterPro" id="IPR039544">
    <property type="entry name" value="Tim44-like"/>
</dbReference>
<keyword evidence="9" id="KW-1185">Reference proteome</keyword>
<keyword evidence="5" id="KW-0496">Mitochondrion</keyword>
<comment type="similarity">
    <text evidence="2">Belongs to the Tim44 family.</text>
</comment>
<evidence type="ECO:0000256" key="2">
    <source>
        <dbReference type="ARBA" id="ARBA00009597"/>
    </source>
</evidence>
<evidence type="ECO:0000256" key="4">
    <source>
        <dbReference type="ARBA" id="ARBA00022946"/>
    </source>
</evidence>
<keyword evidence="4" id="KW-0809">Transit peptide</keyword>
<evidence type="ECO:0000313" key="9">
    <source>
        <dbReference type="Proteomes" id="UP001230268"/>
    </source>
</evidence>
<dbReference type="InterPro" id="IPR032710">
    <property type="entry name" value="NTF2-like_dom_sf"/>
</dbReference>
<dbReference type="GO" id="GO:0005743">
    <property type="term" value="C:mitochondrial inner membrane"/>
    <property type="evidence" value="ECO:0007669"/>
    <property type="project" value="UniProtKB-SubCell"/>
</dbReference>
<dbReference type="GO" id="GO:0030150">
    <property type="term" value="P:protein import into mitochondrial matrix"/>
    <property type="evidence" value="ECO:0007669"/>
    <property type="project" value="TreeGrafter"/>
</dbReference>
<dbReference type="Proteomes" id="UP001230268">
    <property type="component" value="Unassembled WGS sequence"/>
</dbReference>
<reference evidence="8" key="1">
    <citation type="submission" date="2023-08" db="EMBL/GenBank/DDBJ databases">
        <title>Draft sequence of the Babesia gibsoni genome.</title>
        <authorList>
            <person name="Yamagishi J.Y."/>
            <person name="Xuan X.X."/>
        </authorList>
    </citation>
    <scope>NUCLEOTIDE SEQUENCE</scope>
    <source>
        <strain evidence="8">Azabu</strain>
    </source>
</reference>
<evidence type="ECO:0000256" key="5">
    <source>
        <dbReference type="ARBA" id="ARBA00023128"/>
    </source>
</evidence>
<accession>A0AAD8LJV3</accession>
<protein>
    <submittedName>
        <fullName evidence="8">Mitochondrial import inner membrane translocase subunit tim44 like protein</fullName>
    </submittedName>
</protein>
<dbReference type="Gene3D" id="3.10.450.240">
    <property type="match status" value="1"/>
</dbReference>
<evidence type="ECO:0000313" key="8">
    <source>
        <dbReference type="EMBL" id="KAK1443579.1"/>
    </source>
</evidence>